<keyword evidence="10" id="KW-1133">Transmembrane helix</keyword>
<evidence type="ECO:0000256" key="1">
    <source>
        <dbReference type="ARBA" id="ARBA00001049"/>
    </source>
</evidence>
<dbReference type="GO" id="GO:0006805">
    <property type="term" value="P:xenobiotic metabolic process"/>
    <property type="evidence" value="ECO:0007669"/>
    <property type="project" value="EnsemblFungi"/>
</dbReference>
<dbReference type="FunFam" id="3.60.20.40:FF:000001">
    <property type="entry name" value="Gamma-glutamyltranspeptidase 1"/>
    <property type="match status" value="1"/>
</dbReference>
<dbReference type="EMBL" id="MCGO01000010">
    <property type="protein sequence ID" value="ORY49031.1"/>
    <property type="molecule type" value="Genomic_DNA"/>
</dbReference>
<evidence type="ECO:0000256" key="9">
    <source>
        <dbReference type="SAM" id="MobiDB-lite"/>
    </source>
</evidence>
<dbReference type="EC" id="2.3.2.2" evidence="8"/>
<evidence type="ECO:0000256" key="5">
    <source>
        <dbReference type="ARBA" id="ARBA00047417"/>
    </source>
</evidence>
<protein>
    <recommendedName>
        <fullName evidence="8">Glutathione hydrolase</fullName>
        <ecNumber evidence="8">2.3.2.2</ecNumber>
        <ecNumber evidence="8">3.4.19.13</ecNumber>
    </recommendedName>
    <alternativeName>
        <fullName evidence="8">Gamma-glutamyltransferase</fullName>
    </alternativeName>
    <alternativeName>
        <fullName evidence="8">Gamma-glutamyltranspeptidase</fullName>
    </alternativeName>
</protein>
<feature type="binding site" evidence="7">
    <location>
        <position position="142"/>
    </location>
    <ligand>
        <name>L-glutamate</name>
        <dbReference type="ChEBI" id="CHEBI:29985"/>
    </ligand>
</feature>
<feature type="transmembrane region" description="Helical" evidence="10">
    <location>
        <begin position="31"/>
        <end position="52"/>
    </location>
</feature>
<dbReference type="PANTHER" id="PTHR11686:SF9">
    <property type="entry name" value="RE13973P"/>
    <property type="match status" value="1"/>
</dbReference>
<proteinExistence type="inferred from homology"/>
<dbReference type="Gene3D" id="1.10.246.130">
    <property type="match status" value="1"/>
</dbReference>
<accession>A0A1Y2CPT0</accession>
<dbReference type="InterPro" id="IPR043137">
    <property type="entry name" value="GGT_ssub_C"/>
</dbReference>
<dbReference type="InterPro" id="IPR029055">
    <property type="entry name" value="Ntn_hydrolases_N"/>
</dbReference>
<comment type="catalytic activity">
    <reaction evidence="2 8">
        <text>glutathione + H2O = L-cysteinylglycine + L-glutamate</text>
        <dbReference type="Rhea" id="RHEA:28807"/>
        <dbReference type="ChEBI" id="CHEBI:15377"/>
        <dbReference type="ChEBI" id="CHEBI:29985"/>
        <dbReference type="ChEBI" id="CHEBI:57925"/>
        <dbReference type="ChEBI" id="CHEBI:61694"/>
        <dbReference type="EC" id="3.4.19.13"/>
    </reaction>
</comment>
<dbReference type="GO" id="GO:0036374">
    <property type="term" value="F:glutathione hydrolase activity"/>
    <property type="evidence" value="ECO:0007669"/>
    <property type="project" value="UniProtKB-UniRule"/>
</dbReference>
<keyword evidence="10" id="KW-0812">Transmembrane</keyword>
<feature type="binding site" evidence="7">
    <location>
        <position position="459"/>
    </location>
    <ligand>
        <name>L-glutamate</name>
        <dbReference type="ChEBI" id="CHEBI:29985"/>
    </ligand>
</feature>
<dbReference type="GO" id="GO:0005886">
    <property type="term" value="C:plasma membrane"/>
    <property type="evidence" value="ECO:0007669"/>
    <property type="project" value="TreeGrafter"/>
</dbReference>
<evidence type="ECO:0000256" key="2">
    <source>
        <dbReference type="ARBA" id="ARBA00001089"/>
    </source>
</evidence>
<dbReference type="STRING" id="329046.A0A1Y2CPT0"/>
<dbReference type="NCBIfam" id="TIGR00066">
    <property type="entry name" value="g_glut_trans"/>
    <property type="match status" value="1"/>
</dbReference>
<feature type="binding site" evidence="7">
    <location>
        <begin position="487"/>
        <end position="488"/>
    </location>
    <ligand>
        <name>L-glutamate</name>
        <dbReference type="ChEBI" id="CHEBI:29985"/>
    </ligand>
</feature>
<dbReference type="UniPathway" id="UPA00204"/>
<feature type="active site" description="Nucleophile" evidence="6">
    <location>
        <position position="416"/>
    </location>
</feature>
<evidence type="ECO:0000313" key="11">
    <source>
        <dbReference type="EMBL" id="ORY49031.1"/>
    </source>
</evidence>
<comment type="pathway">
    <text evidence="3 8">Sulfur metabolism; glutathione metabolism.</text>
</comment>
<keyword evidence="8" id="KW-0012">Acyltransferase</keyword>
<keyword evidence="10" id="KW-0472">Membrane</keyword>
<evidence type="ECO:0000256" key="8">
    <source>
        <dbReference type="RuleBase" id="RU368068"/>
    </source>
</evidence>
<comment type="catalytic activity">
    <reaction evidence="1 8">
        <text>an S-substituted glutathione + H2O = an S-substituted L-cysteinylglycine + L-glutamate</text>
        <dbReference type="Rhea" id="RHEA:59468"/>
        <dbReference type="ChEBI" id="CHEBI:15377"/>
        <dbReference type="ChEBI" id="CHEBI:29985"/>
        <dbReference type="ChEBI" id="CHEBI:90779"/>
        <dbReference type="ChEBI" id="CHEBI:143103"/>
        <dbReference type="EC" id="3.4.19.13"/>
    </reaction>
</comment>
<dbReference type="InterPro" id="IPR000101">
    <property type="entry name" value="GGT_peptidase"/>
</dbReference>
<dbReference type="PRINTS" id="PR01210">
    <property type="entry name" value="GGTRANSPTASE"/>
</dbReference>
<reference evidence="11 12" key="1">
    <citation type="submission" date="2016-07" db="EMBL/GenBank/DDBJ databases">
        <title>Pervasive Adenine N6-methylation of Active Genes in Fungi.</title>
        <authorList>
            <consortium name="DOE Joint Genome Institute"/>
            <person name="Mondo S.J."/>
            <person name="Dannebaum R.O."/>
            <person name="Kuo R.C."/>
            <person name="Labutti K."/>
            <person name="Haridas S."/>
            <person name="Kuo A."/>
            <person name="Salamov A."/>
            <person name="Ahrendt S.R."/>
            <person name="Lipzen A."/>
            <person name="Sullivan W."/>
            <person name="Andreopoulos W.B."/>
            <person name="Clum A."/>
            <person name="Lindquist E."/>
            <person name="Daum C."/>
            <person name="Ramamoorthy G.K."/>
            <person name="Gryganskyi A."/>
            <person name="Culley D."/>
            <person name="Magnuson J.K."/>
            <person name="James T.Y."/>
            <person name="O'Malley M.A."/>
            <person name="Stajich J.E."/>
            <person name="Spatafora J.W."/>
            <person name="Visel A."/>
            <person name="Grigoriev I.V."/>
        </authorList>
    </citation>
    <scope>NUCLEOTIDE SEQUENCE [LARGE SCALE GENOMIC DNA]</scope>
    <source>
        <strain evidence="11 12">JEL800</strain>
    </source>
</reference>
<dbReference type="SUPFAM" id="SSF56235">
    <property type="entry name" value="N-terminal nucleophile aminohydrolases (Ntn hydrolases)"/>
    <property type="match status" value="1"/>
</dbReference>
<evidence type="ECO:0000256" key="4">
    <source>
        <dbReference type="ARBA" id="ARBA00009381"/>
    </source>
</evidence>
<keyword evidence="8" id="KW-0808">Transferase</keyword>
<sequence>MINVSSNHRFTRLPTSSAPASTRTQRRLNMMVLAALGIVLIATGSLVLLLAARKDSVDRTHPLIPGPYSDRIEARNAAVAAENGICSEIGVDILKKGGSSVDATIATALCLGVTNSFSSGIGGGGFMLVRNITGEYEFIDFRETAPAAAHTEMYKEDPKKAQVGGLSVGIPGELRGFEYAHKKYGKLPWKDLFAPAIDVAQDGWEVNAVMANRLEVSKEWIMADTEGFAKDFTGSDGNVLKEGDVCRRPRLAKTLRTLAENGASAFYEGPIADSLLKTIKKHGGIMTGDDFKSYKVKSSQPLVGYYHGRKVVTPGAPSSGAMLLSILNIIEGFDFKYRGNSSDTLHLLIEAYKFGAAQRGLLGDPVDPVYKNISAIQKTITHKDLAAKLRQGVDLAKTFDPPHYKPSFEAKEDHGTMHVSVLNAKDNTAVALTSTVNLIFGSQVMDPVTGIILNDEMDDFSIPGVPNAFGLAPSPYNFIHPGKRPLSSMVPTIIERNGIPEIVIGGSGGSMIPTCVLASILNMIDFDMSINDAIDMPRFHHQLFPNSIRVENAFNLPYSQDLEAKGHVIERLPPGQKFVGVSGIRRLENGLITAASDARKGGLAAGY</sequence>
<keyword evidence="8" id="KW-0378">Hydrolase</keyword>
<keyword evidence="12" id="KW-1185">Reference proteome</keyword>
<dbReference type="InterPro" id="IPR043138">
    <property type="entry name" value="GGT_lsub"/>
</dbReference>
<gene>
    <name evidence="11" type="ORF">BCR33DRAFT_714103</name>
</gene>
<dbReference type="PANTHER" id="PTHR11686">
    <property type="entry name" value="GAMMA GLUTAMYL TRANSPEPTIDASE"/>
    <property type="match status" value="1"/>
</dbReference>
<dbReference type="AlphaFoldDB" id="A0A1Y2CPT0"/>
<dbReference type="GO" id="GO:0103068">
    <property type="term" value="F:leukotriene C4 gamma-glutamyl transferase activity"/>
    <property type="evidence" value="ECO:0007669"/>
    <property type="project" value="UniProtKB-EC"/>
</dbReference>
<feature type="region of interest" description="Disordered" evidence="9">
    <location>
        <begin position="1"/>
        <end position="22"/>
    </location>
</feature>
<comment type="function">
    <text evidence="8">Cleaves the gamma-glutamyl peptide bond of glutathione and glutathione conjugates.</text>
</comment>
<dbReference type="GO" id="GO:0000324">
    <property type="term" value="C:fungal-type vacuole"/>
    <property type="evidence" value="ECO:0007669"/>
    <property type="project" value="EnsemblFungi"/>
</dbReference>
<evidence type="ECO:0000256" key="10">
    <source>
        <dbReference type="SAM" id="Phobius"/>
    </source>
</evidence>
<evidence type="ECO:0000256" key="3">
    <source>
        <dbReference type="ARBA" id="ARBA00005115"/>
    </source>
</evidence>
<dbReference type="Pfam" id="PF01019">
    <property type="entry name" value="G_glu_transpept"/>
    <property type="match status" value="1"/>
</dbReference>
<dbReference type="OrthoDB" id="1081007at2759"/>
<comment type="catalytic activity">
    <reaction evidence="5 8">
        <text>an N-terminal (5-L-glutamyl)-[peptide] + an alpha-amino acid = 5-L-glutamyl amino acid + an N-terminal L-alpha-aminoacyl-[peptide]</text>
        <dbReference type="Rhea" id="RHEA:23904"/>
        <dbReference type="Rhea" id="RHEA-COMP:9780"/>
        <dbReference type="Rhea" id="RHEA-COMP:9795"/>
        <dbReference type="ChEBI" id="CHEBI:77644"/>
        <dbReference type="ChEBI" id="CHEBI:78597"/>
        <dbReference type="ChEBI" id="CHEBI:78599"/>
        <dbReference type="ChEBI" id="CHEBI:78608"/>
        <dbReference type="EC" id="2.3.2.2"/>
    </reaction>
</comment>
<evidence type="ECO:0000313" key="12">
    <source>
        <dbReference type="Proteomes" id="UP000193642"/>
    </source>
</evidence>
<dbReference type="Proteomes" id="UP000193642">
    <property type="component" value="Unassembled WGS sequence"/>
</dbReference>
<organism evidence="11 12">
    <name type="scientific">Rhizoclosmatium globosum</name>
    <dbReference type="NCBI Taxonomy" id="329046"/>
    <lineage>
        <taxon>Eukaryota</taxon>
        <taxon>Fungi</taxon>
        <taxon>Fungi incertae sedis</taxon>
        <taxon>Chytridiomycota</taxon>
        <taxon>Chytridiomycota incertae sedis</taxon>
        <taxon>Chytridiomycetes</taxon>
        <taxon>Chytridiales</taxon>
        <taxon>Chytriomycetaceae</taxon>
        <taxon>Rhizoclosmatium</taxon>
    </lineage>
</organism>
<feature type="binding site" evidence="7">
    <location>
        <position position="509"/>
    </location>
    <ligand>
        <name>L-glutamate</name>
        <dbReference type="ChEBI" id="CHEBI:29985"/>
    </ligand>
</feature>
<comment type="similarity">
    <text evidence="4">Belongs to the gamma-glutamyltransferase family.</text>
</comment>
<feature type="binding site" evidence="7">
    <location>
        <begin position="435"/>
        <end position="437"/>
    </location>
    <ligand>
        <name>L-glutamate</name>
        <dbReference type="ChEBI" id="CHEBI:29985"/>
    </ligand>
</feature>
<dbReference type="Gene3D" id="3.60.20.40">
    <property type="match status" value="1"/>
</dbReference>
<dbReference type="GO" id="GO:0006751">
    <property type="term" value="P:glutathione catabolic process"/>
    <property type="evidence" value="ECO:0007669"/>
    <property type="project" value="UniProtKB-UniRule"/>
</dbReference>
<name>A0A1Y2CPT0_9FUNG</name>
<dbReference type="EC" id="3.4.19.13" evidence="8"/>
<evidence type="ECO:0000256" key="7">
    <source>
        <dbReference type="PIRSR" id="PIRSR600101-2"/>
    </source>
</evidence>
<comment type="caution">
    <text evidence="11">The sequence shown here is derived from an EMBL/GenBank/DDBJ whole genome shotgun (WGS) entry which is preliminary data.</text>
</comment>
<evidence type="ECO:0000256" key="6">
    <source>
        <dbReference type="PIRSR" id="PIRSR600101-1"/>
    </source>
</evidence>